<sequence length="261" mass="28159">MEIGSTRGQHAERNAWITGASTGIGRALALRLAREGWKVAASARSADKLESLAAEASGLEGDILAFPLDVTDKDKTAEAVTAIEDALGPLDLAVLNAGTYDQRKVEDFSVDEFRQTVEVNLMGTVHGLAPLLPRFMERGRGHIAIVASVAGYVGLPTAGAYGATKAGLIALAESLEPELKRKGVAITVINPGFVDTPLTEKNSFPMPFLIPVDRAVDAIVSGLEKRRFEIVFPWQMALSMKFLRALPYPLLFLLTRFMIPK</sequence>
<dbReference type="PANTHER" id="PTHR44196">
    <property type="entry name" value="DEHYDROGENASE/REDUCTASE SDR FAMILY MEMBER 7B"/>
    <property type="match status" value="1"/>
</dbReference>
<keyword evidence="2" id="KW-0560">Oxidoreductase</keyword>
<dbReference type="PRINTS" id="PR00081">
    <property type="entry name" value="GDHRDH"/>
</dbReference>
<dbReference type="Pfam" id="PF00106">
    <property type="entry name" value="adh_short"/>
    <property type="match status" value="1"/>
</dbReference>
<proteinExistence type="inferred from homology"/>
<dbReference type="InterPro" id="IPR036291">
    <property type="entry name" value="NAD(P)-bd_dom_sf"/>
</dbReference>
<dbReference type="Proteomes" id="UP001230253">
    <property type="component" value="Unassembled WGS sequence"/>
</dbReference>
<gene>
    <name evidence="5" type="ORF">J2R99_002327</name>
</gene>
<reference evidence="5 6" key="1">
    <citation type="submission" date="2023-07" db="EMBL/GenBank/DDBJ databases">
        <title>Genomic Encyclopedia of Type Strains, Phase IV (KMG-IV): sequencing the most valuable type-strain genomes for metagenomic binning, comparative biology and taxonomic classification.</title>
        <authorList>
            <person name="Goeker M."/>
        </authorList>
    </citation>
    <scope>NUCLEOTIDE SEQUENCE [LARGE SCALE GENOMIC DNA]</scope>
    <source>
        <strain evidence="5 6">DSM 11549</strain>
    </source>
</reference>
<evidence type="ECO:0000259" key="4">
    <source>
        <dbReference type="SMART" id="SM00822"/>
    </source>
</evidence>
<dbReference type="RefSeq" id="WP_307154635.1">
    <property type="nucleotide sequence ID" value="NZ_JAUSUK010000002.1"/>
</dbReference>
<dbReference type="PRINTS" id="PR00080">
    <property type="entry name" value="SDRFAMILY"/>
</dbReference>
<evidence type="ECO:0000313" key="5">
    <source>
        <dbReference type="EMBL" id="MDQ0326458.1"/>
    </source>
</evidence>
<accession>A0ABU0C7G9</accession>
<evidence type="ECO:0000256" key="1">
    <source>
        <dbReference type="ARBA" id="ARBA00006484"/>
    </source>
</evidence>
<dbReference type="SMART" id="SM00822">
    <property type="entry name" value="PKS_KR"/>
    <property type="match status" value="1"/>
</dbReference>
<comment type="similarity">
    <text evidence="1 3">Belongs to the short-chain dehydrogenases/reductases (SDR) family.</text>
</comment>
<keyword evidence="6" id="KW-1185">Reference proteome</keyword>
<dbReference type="Gene3D" id="3.40.50.720">
    <property type="entry name" value="NAD(P)-binding Rossmann-like Domain"/>
    <property type="match status" value="1"/>
</dbReference>
<dbReference type="InterPro" id="IPR057326">
    <property type="entry name" value="KR_dom"/>
</dbReference>
<dbReference type="InterPro" id="IPR002347">
    <property type="entry name" value="SDR_fam"/>
</dbReference>
<dbReference type="SUPFAM" id="SSF51735">
    <property type="entry name" value="NAD(P)-binding Rossmann-fold domains"/>
    <property type="match status" value="1"/>
</dbReference>
<name>A0ABU0C7G9_9BRAD</name>
<evidence type="ECO:0000313" key="6">
    <source>
        <dbReference type="Proteomes" id="UP001230253"/>
    </source>
</evidence>
<dbReference type="PANTHER" id="PTHR44196:SF1">
    <property type="entry name" value="DEHYDROGENASE_REDUCTASE SDR FAMILY MEMBER 7B"/>
    <property type="match status" value="1"/>
</dbReference>
<organism evidence="5 6">
    <name type="scientific">Rhodopseudomonas julia</name>
    <dbReference type="NCBI Taxonomy" id="200617"/>
    <lineage>
        <taxon>Bacteria</taxon>
        <taxon>Pseudomonadati</taxon>
        <taxon>Pseudomonadota</taxon>
        <taxon>Alphaproteobacteria</taxon>
        <taxon>Hyphomicrobiales</taxon>
        <taxon>Nitrobacteraceae</taxon>
        <taxon>Rhodopseudomonas</taxon>
    </lineage>
</organism>
<feature type="domain" description="Ketoreductase" evidence="4">
    <location>
        <begin position="13"/>
        <end position="197"/>
    </location>
</feature>
<dbReference type="EMBL" id="JAUSUK010000002">
    <property type="protein sequence ID" value="MDQ0326458.1"/>
    <property type="molecule type" value="Genomic_DNA"/>
</dbReference>
<comment type="caution">
    <text evidence="5">The sequence shown here is derived from an EMBL/GenBank/DDBJ whole genome shotgun (WGS) entry which is preliminary data.</text>
</comment>
<evidence type="ECO:0000256" key="2">
    <source>
        <dbReference type="ARBA" id="ARBA00023002"/>
    </source>
</evidence>
<protein>
    <submittedName>
        <fullName evidence="5">Short-subunit dehydrogenase</fullName>
    </submittedName>
</protein>
<evidence type="ECO:0000256" key="3">
    <source>
        <dbReference type="RuleBase" id="RU000363"/>
    </source>
</evidence>